<evidence type="ECO:0000313" key="10">
    <source>
        <dbReference type="Proteomes" id="UP000264310"/>
    </source>
</evidence>
<keyword evidence="7" id="KW-0472">Membrane</keyword>
<dbReference type="InterPro" id="IPR051263">
    <property type="entry name" value="C-type_cytochrome_biogenesis"/>
</dbReference>
<reference evidence="9 10" key="1">
    <citation type="submission" date="2018-08" db="EMBL/GenBank/DDBJ databases">
        <title>Fulvimarina sp. 85, whole genome shotgun sequence.</title>
        <authorList>
            <person name="Tuo L."/>
        </authorList>
    </citation>
    <scope>NUCLEOTIDE SEQUENCE [LARGE SCALE GENOMIC DNA]</scope>
    <source>
        <strain evidence="9 10">85</strain>
    </source>
</reference>
<evidence type="ECO:0000256" key="2">
    <source>
        <dbReference type="ARBA" id="ARBA00022617"/>
    </source>
</evidence>
<dbReference type="AlphaFoldDB" id="A0A371X4V9"/>
<feature type="domain" description="CcmH/CycL/Ccl2/NrfF N-terminal" evidence="8">
    <location>
        <begin position="39"/>
        <end position="177"/>
    </location>
</feature>
<dbReference type="EMBL" id="QURL01000003">
    <property type="protein sequence ID" value="RFC64239.1"/>
    <property type="molecule type" value="Genomic_DNA"/>
</dbReference>
<accession>A0A371X4V9</accession>
<dbReference type="InterPro" id="IPR038297">
    <property type="entry name" value="CcmH/CycL/NrfF/Ccl2_sf"/>
</dbReference>
<dbReference type="Gene3D" id="1.10.8.640">
    <property type="entry name" value="Cytochrome C biogenesis protein"/>
    <property type="match status" value="1"/>
</dbReference>
<dbReference type="Proteomes" id="UP000264310">
    <property type="component" value="Unassembled WGS sequence"/>
</dbReference>
<comment type="function">
    <text evidence="7">Possible subunit of a heme lyase.</text>
</comment>
<dbReference type="CDD" id="cd16378">
    <property type="entry name" value="CcmH_N"/>
    <property type="match status" value="1"/>
</dbReference>
<protein>
    <recommendedName>
        <fullName evidence="7">Cytochrome c-type biogenesis protein</fullName>
    </recommendedName>
</protein>
<evidence type="ECO:0000256" key="6">
    <source>
        <dbReference type="ARBA" id="ARBA00023004"/>
    </source>
</evidence>
<feature type="signal peptide" evidence="7">
    <location>
        <begin position="1"/>
        <end position="34"/>
    </location>
</feature>
<keyword evidence="4 7" id="KW-0732">Signal</keyword>
<dbReference type="GO" id="GO:0005886">
    <property type="term" value="C:plasma membrane"/>
    <property type="evidence" value="ECO:0007669"/>
    <property type="project" value="TreeGrafter"/>
</dbReference>
<organism evidence="9 10">
    <name type="scientific">Fulvimarina endophytica</name>
    <dbReference type="NCBI Taxonomy" id="2293836"/>
    <lineage>
        <taxon>Bacteria</taxon>
        <taxon>Pseudomonadati</taxon>
        <taxon>Pseudomonadota</taxon>
        <taxon>Alphaproteobacteria</taxon>
        <taxon>Hyphomicrobiales</taxon>
        <taxon>Aurantimonadaceae</taxon>
        <taxon>Fulvimarina</taxon>
    </lineage>
</organism>
<proteinExistence type="inferred from homology"/>
<evidence type="ECO:0000256" key="5">
    <source>
        <dbReference type="ARBA" id="ARBA00022748"/>
    </source>
</evidence>
<sequence length="180" mass="19302">MRPKGRTTGPRPAGRLLRASALALLLGTCAPLLGAPDTLLGVAPAHAVEPDEILSDPALEARARELSAGLRCMVCQNQSIDDSNAGLAKDLRVLVRERLVAGDTNEEVIDYLVSRYGEFVLLQPRVSLGTIALWATPVAVLLAGLGYAVVSMRRRRADAPAVAELTDEERRELDTVLKRG</sequence>
<name>A0A371X4V9_9HYPH</name>
<keyword evidence="7" id="KW-0812">Transmembrane</keyword>
<keyword evidence="10" id="KW-1185">Reference proteome</keyword>
<comment type="similarity">
    <text evidence="1 7">Belongs to the CcmH/CycL/Ccl2/NrfF family.</text>
</comment>
<gene>
    <name evidence="9" type="ORF">DYI37_07820</name>
</gene>
<evidence type="ECO:0000313" key="9">
    <source>
        <dbReference type="EMBL" id="RFC64239.1"/>
    </source>
</evidence>
<feature type="transmembrane region" description="Helical" evidence="7">
    <location>
        <begin position="131"/>
        <end position="150"/>
    </location>
</feature>
<keyword evidence="6 7" id="KW-0408">Iron</keyword>
<keyword evidence="7" id="KW-1133">Transmembrane helix</keyword>
<dbReference type="PANTHER" id="PTHR47870:SF1">
    <property type="entry name" value="CYTOCHROME C-TYPE BIOGENESIS PROTEIN CCMH"/>
    <property type="match status" value="1"/>
</dbReference>
<evidence type="ECO:0000256" key="3">
    <source>
        <dbReference type="ARBA" id="ARBA00022723"/>
    </source>
</evidence>
<keyword evidence="2 7" id="KW-0349">Heme</keyword>
<evidence type="ECO:0000256" key="1">
    <source>
        <dbReference type="ARBA" id="ARBA00010342"/>
    </source>
</evidence>
<dbReference type="GO" id="GO:0017004">
    <property type="term" value="P:cytochrome complex assembly"/>
    <property type="evidence" value="ECO:0007669"/>
    <property type="project" value="UniProtKB-KW"/>
</dbReference>
<dbReference type="InterPro" id="IPR005616">
    <property type="entry name" value="CcmH/CycL/Ccl2/NrfF_N"/>
</dbReference>
<comment type="caution">
    <text evidence="9">The sequence shown here is derived from an EMBL/GenBank/DDBJ whole genome shotgun (WGS) entry which is preliminary data.</text>
</comment>
<dbReference type="PANTHER" id="PTHR47870">
    <property type="entry name" value="CYTOCHROME C-TYPE BIOGENESIS PROTEIN CCMH"/>
    <property type="match status" value="1"/>
</dbReference>
<dbReference type="OrthoDB" id="9804975at2"/>
<feature type="chain" id="PRO_5016480987" description="Cytochrome c-type biogenesis protein" evidence="7">
    <location>
        <begin position="35"/>
        <end position="180"/>
    </location>
</feature>
<evidence type="ECO:0000256" key="4">
    <source>
        <dbReference type="ARBA" id="ARBA00022729"/>
    </source>
</evidence>
<evidence type="ECO:0000256" key="7">
    <source>
        <dbReference type="RuleBase" id="RU364112"/>
    </source>
</evidence>
<evidence type="ECO:0000259" key="8">
    <source>
        <dbReference type="Pfam" id="PF03918"/>
    </source>
</evidence>
<keyword evidence="3 7" id="KW-0479">Metal-binding</keyword>
<keyword evidence="5" id="KW-0201">Cytochrome c-type biogenesis</keyword>
<dbReference type="Pfam" id="PF03918">
    <property type="entry name" value="CcmH"/>
    <property type="match status" value="1"/>
</dbReference>
<dbReference type="GO" id="GO:0046872">
    <property type="term" value="F:metal ion binding"/>
    <property type="evidence" value="ECO:0007669"/>
    <property type="project" value="UniProtKB-KW"/>
</dbReference>